<feature type="compositionally biased region" description="Basic residues" evidence="1">
    <location>
        <begin position="29"/>
        <end position="38"/>
    </location>
</feature>
<keyword evidence="3" id="KW-1185">Reference proteome</keyword>
<organism evidence="2 3">
    <name type="scientific">Dentipellis fragilis</name>
    <dbReference type="NCBI Taxonomy" id="205917"/>
    <lineage>
        <taxon>Eukaryota</taxon>
        <taxon>Fungi</taxon>
        <taxon>Dikarya</taxon>
        <taxon>Basidiomycota</taxon>
        <taxon>Agaricomycotina</taxon>
        <taxon>Agaricomycetes</taxon>
        <taxon>Russulales</taxon>
        <taxon>Hericiaceae</taxon>
        <taxon>Dentipellis</taxon>
    </lineage>
</organism>
<accession>A0A4Y9YHU4</accession>
<protein>
    <submittedName>
        <fullName evidence="2">Uncharacterized protein</fullName>
    </submittedName>
</protein>
<evidence type="ECO:0000313" key="2">
    <source>
        <dbReference type="EMBL" id="TFY60509.1"/>
    </source>
</evidence>
<dbReference type="AlphaFoldDB" id="A0A4Y9YHU4"/>
<feature type="region of interest" description="Disordered" evidence="1">
    <location>
        <begin position="14"/>
        <end position="85"/>
    </location>
</feature>
<dbReference type="Proteomes" id="UP000298327">
    <property type="component" value="Unassembled WGS sequence"/>
</dbReference>
<feature type="compositionally biased region" description="Low complexity" evidence="1">
    <location>
        <begin position="69"/>
        <end position="85"/>
    </location>
</feature>
<reference evidence="2 3" key="1">
    <citation type="submission" date="2019-02" db="EMBL/GenBank/DDBJ databases">
        <title>Genome sequencing of the rare red list fungi Dentipellis fragilis.</title>
        <authorList>
            <person name="Buettner E."/>
            <person name="Kellner H."/>
        </authorList>
    </citation>
    <scope>NUCLEOTIDE SEQUENCE [LARGE SCALE GENOMIC DNA]</scope>
    <source>
        <strain evidence="2 3">DSM 105465</strain>
    </source>
</reference>
<name>A0A4Y9YHU4_9AGAM</name>
<evidence type="ECO:0000256" key="1">
    <source>
        <dbReference type="SAM" id="MobiDB-lite"/>
    </source>
</evidence>
<feature type="compositionally biased region" description="Polar residues" evidence="1">
    <location>
        <begin position="46"/>
        <end position="62"/>
    </location>
</feature>
<comment type="caution">
    <text evidence="2">The sequence shown here is derived from an EMBL/GenBank/DDBJ whole genome shotgun (WGS) entry which is preliminary data.</text>
</comment>
<evidence type="ECO:0000313" key="3">
    <source>
        <dbReference type="Proteomes" id="UP000298327"/>
    </source>
</evidence>
<sequence>MPLLARVVEELGEGHPAGHIVSAADGRQAKKRTLRRGQRAPLQEAYGTQASGDDPSEGSQPHSLRRSAARTSAAAGAKKAPLTYL</sequence>
<gene>
    <name evidence="2" type="ORF">EVG20_g7390</name>
</gene>
<proteinExistence type="predicted"/>
<dbReference type="EMBL" id="SEOQ01000559">
    <property type="protein sequence ID" value="TFY60509.1"/>
    <property type="molecule type" value="Genomic_DNA"/>
</dbReference>